<name>A0A8E0RSZ1_9TREM</name>
<keyword evidence="6" id="KW-0472">Membrane</keyword>
<evidence type="ECO:0000313" key="10">
    <source>
        <dbReference type="Proteomes" id="UP000728185"/>
    </source>
</evidence>
<feature type="domain" description="Ig-like" evidence="8">
    <location>
        <begin position="373"/>
        <end position="503"/>
    </location>
</feature>
<proteinExistence type="predicted"/>
<keyword evidence="6" id="KW-0812">Transmembrane</keyword>
<feature type="compositionally biased region" description="Polar residues" evidence="5">
    <location>
        <begin position="1018"/>
        <end position="1030"/>
    </location>
</feature>
<keyword evidence="4" id="KW-0393">Immunoglobulin domain</keyword>
<feature type="transmembrane region" description="Helical" evidence="6">
    <location>
        <begin position="898"/>
        <end position="922"/>
    </location>
</feature>
<organism evidence="9 10">
    <name type="scientific">Fasciolopsis buskii</name>
    <dbReference type="NCBI Taxonomy" id="27845"/>
    <lineage>
        <taxon>Eukaryota</taxon>
        <taxon>Metazoa</taxon>
        <taxon>Spiralia</taxon>
        <taxon>Lophotrochozoa</taxon>
        <taxon>Platyhelminthes</taxon>
        <taxon>Trematoda</taxon>
        <taxon>Digenea</taxon>
        <taxon>Plagiorchiida</taxon>
        <taxon>Echinostomata</taxon>
        <taxon>Echinostomatoidea</taxon>
        <taxon>Fasciolidae</taxon>
        <taxon>Fasciolopsis</taxon>
    </lineage>
</organism>
<evidence type="ECO:0000256" key="6">
    <source>
        <dbReference type="SAM" id="Phobius"/>
    </source>
</evidence>
<dbReference type="PANTHER" id="PTHR12231">
    <property type="entry name" value="CTX-RELATED TYPE I TRANSMEMBRANE PROTEIN"/>
    <property type="match status" value="1"/>
</dbReference>
<evidence type="ECO:0000256" key="5">
    <source>
        <dbReference type="SAM" id="MobiDB-lite"/>
    </source>
</evidence>
<dbReference type="InterPro" id="IPR013783">
    <property type="entry name" value="Ig-like_fold"/>
</dbReference>
<evidence type="ECO:0000256" key="3">
    <source>
        <dbReference type="ARBA" id="ARBA00023157"/>
    </source>
</evidence>
<feature type="domain" description="Ig-like" evidence="8">
    <location>
        <begin position="244"/>
        <end position="334"/>
    </location>
</feature>
<keyword evidence="3" id="KW-1015">Disulfide bond</keyword>
<dbReference type="Pfam" id="PF13927">
    <property type="entry name" value="Ig_3"/>
    <property type="match status" value="2"/>
</dbReference>
<dbReference type="PANTHER" id="PTHR12231:SF253">
    <property type="entry name" value="DPR-INTERACTING PROTEIN ETA, ISOFORM B-RELATED"/>
    <property type="match status" value="1"/>
</dbReference>
<dbReference type="PROSITE" id="PS50835">
    <property type="entry name" value="IG_LIKE"/>
    <property type="match status" value="5"/>
</dbReference>
<dbReference type="Gene3D" id="2.60.40.10">
    <property type="entry name" value="Immunoglobulins"/>
    <property type="match status" value="4"/>
</dbReference>
<dbReference type="AlphaFoldDB" id="A0A8E0RSZ1"/>
<dbReference type="InterPro" id="IPR036179">
    <property type="entry name" value="Ig-like_dom_sf"/>
</dbReference>
<reference evidence="9" key="1">
    <citation type="submission" date="2019-05" db="EMBL/GenBank/DDBJ databases">
        <title>Annotation for the trematode Fasciolopsis buski.</title>
        <authorList>
            <person name="Choi Y.-J."/>
        </authorList>
    </citation>
    <scope>NUCLEOTIDE SEQUENCE</scope>
    <source>
        <strain evidence="9">HT</strain>
        <tissue evidence="9">Whole worm</tissue>
    </source>
</reference>
<sequence>MFHVELFAVSLLCLNASVEAFTPNGTEYHAQFTKLQVQPARTGEVAFLKCYEPTNWKNDAPRGSRWKFGKRLIMEVLGIREYITPELKDRLQIHHGSTIKLISIRSTDRGLYTCSIQTGPNEWSDMNQVYLNVQEAPTIVQSSARRTVVKPGANVTLFCQWTANPRAEVTWYRGLPIPQGTECCSDPDVHVMPASTIRTRKPRTSHLVLRDFRVEHVDEYTCRVKNNLGVASKTMGVLVQGVSPITMKPKNQTVKEGTAFVLFHCRIITEAEFAKYTWLKNGRHLSLYPELQHRYKIFSNGTLLLLSITRFDVGLYTCLVDGESGAQQSDPLITYGRNHLGQLGNRESNDFTHFHHTKTQWTVSAKLDVHFQPDAQMTQMQPIYLGFNGPGRLPCTITANPQVEFIEWEKVRNLTTKTPPNNYTLLRSSLDISVPDYADKAVQVWPVLIGANQLGNGKTPGSAEMTTTYWYEWDVVSWADNGVYRCRGWNQRNQWGSWSNEITLLVRQFPWFTLKPPASLRLPISSVILLRCAAEGDPRPTINWVELRKGTIVSELPKSAVVTEKRYLRLRITESMHTGLILYCVASNSIGRVMSSVNVTVTYPAPATGNQTLYASAELANLRIQPRSFGAWLIWDSKTQSLPSITEYDDDRGAHSMLATPSVETTSFLPTSACYTVVYHRIVRNQEKWLSRLAPERPIGLKLHFTPPDYSQLKTGHKNSNVHGAWLTLQWIPQVLSRDSYPVPILSYRVEFQLILSGVLADSDERCLILPFQNAINQWANLAPVRAPNHQFQFRAPAGGQSGNQTWVENCFTKLYFRVRSYSLTNGSEPSSILYVSHPLLGQLLPTLLDTVVREQQTLRNLTDASTLDELVAEAAATYESIDSTLSKETTFDVPESIWYGLSYCFLAVLLLCLTAVAIYAVRRALRPPGKRLRVPECQDSEATFDIGQGGSNKCNLTNQLGLTRLTVCTDAPENVNLYTDLEQRHCKETCLMHSPCSTPSWNNLRRVSQEYHCSPLASRSQTSRDSGSYETHKTSGKATSLFQPTVWTDTHNLWRPSYLTSSYSHEPTLPRIVKINQDGISVTETAGNLDLLSGDKIRLAEISSDKNIAFQSTIKKTSPLITNQSSHSTLPWIETKEPALSTPVQPCQLDSSVANTHTAYMVLPVTPINSDLKPENLQIAYIPFGADGFSLCTTVDNNSENPASSTPLDRSILGIPLEHPPDTGLHIRAAMRQGSSVRTNRS</sequence>
<evidence type="ECO:0000259" key="8">
    <source>
        <dbReference type="PROSITE" id="PS50835"/>
    </source>
</evidence>
<dbReference type="InterPro" id="IPR003598">
    <property type="entry name" value="Ig_sub2"/>
</dbReference>
<accession>A0A8E0RSZ1</accession>
<feature type="domain" description="Ig-like" evidence="8">
    <location>
        <begin position="510"/>
        <end position="600"/>
    </location>
</feature>
<dbReference type="SUPFAM" id="SSF48726">
    <property type="entry name" value="Immunoglobulin"/>
    <property type="match status" value="5"/>
</dbReference>
<dbReference type="SMART" id="SM00408">
    <property type="entry name" value="IGc2"/>
    <property type="match status" value="3"/>
</dbReference>
<feature type="domain" description="Ig-like" evidence="8">
    <location>
        <begin position="137"/>
        <end position="238"/>
    </location>
</feature>
<dbReference type="EMBL" id="LUCM01009479">
    <property type="protein sequence ID" value="KAA0186922.1"/>
    <property type="molecule type" value="Genomic_DNA"/>
</dbReference>
<evidence type="ECO:0000256" key="4">
    <source>
        <dbReference type="ARBA" id="ARBA00023319"/>
    </source>
</evidence>
<feature type="signal peptide" evidence="7">
    <location>
        <begin position="1"/>
        <end position="20"/>
    </location>
</feature>
<comment type="caution">
    <text evidence="9">The sequence shown here is derived from an EMBL/GenBank/DDBJ whole genome shotgun (WGS) entry which is preliminary data.</text>
</comment>
<dbReference type="InterPro" id="IPR051170">
    <property type="entry name" value="Neural/epithelial_adhesion"/>
</dbReference>
<gene>
    <name evidence="9" type="ORF">FBUS_02723</name>
</gene>
<keyword evidence="10" id="KW-1185">Reference proteome</keyword>
<feature type="domain" description="Ig-like" evidence="8">
    <location>
        <begin position="23"/>
        <end position="132"/>
    </location>
</feature>
<keyword evidence="2" id="KW-0677">Repeat</keyword>
<keyword evidence="6" id="KW-1133">Transmembrane helix</keyword>
<keyword evidence="1 7" id="KW-0732">Signal</keyword>
<dbReference type="InterPro" id="IPR007110">
    <property type="entry name" value="Ig-like_dom"/>
</dbReference>
<evidence type="ECO:0000256" key="7">
    <source>
        <dbReference type="SAM" id="SignalP"/>
    </source>
</evidence>
<feature type="chain" id="PRO_5034780207" description="Ig-like domain-containing protein" evidence="7">
    <location>
        <begin position="21"/>
        <end position="1243"/>
    </location>
</feature>
<dbReference type="OrthoDB" id="6233216at2759"/>
<evidence type="ECO:0000256" key="2">
    <source>
        <dbReference type="ARBA" id="ARBA00022737"/>
    </source>
</evidence>
<evidence type="ECO:0000313" key="9">
    <source>
        <dbReference type="EMBL" id="KAA0186922.1"/>
    </source>
</evidence>
<dbReference type="Proteomes" id="UP000728185">
    <property type="component" value="Unassembled WGS sequence"/>
</dbReference>
<feature type="region of interest" description="Disordered" evidence="5">
    <location>
        <begin position="1016"/>
        <end position="1037"/>
    </location>
</feature>
<evidence type="ECO:0000256" key="1">
    <source>
        <dbReference type="ARBA" id="ARBA00022729"/>
    </source>
</evidence>
<protein>
    <recommendedName>
        <fullName evidence="8">Ig-like domain-containing protein</fullName>
    </recommendedName>
</protein>
<dbReference type="InterPro" id="IPR003599">
    <property type="entry name" value="Ig_sub"/>
</dbReference>
<dbReference type="SMART" id="SM00409">
    <property type="entry name" value="IG"/>
    <property type="match status" value="5"/>
</dbReference>